<organism evidence="2 3">
    <name type="scientific">Candidatus Buchananbacteria bacterium RIFCSPHIGHO2_01_FULL_46_12</name>
    <dbReference type="NCBI Taxonomy" id="1797536"/>
    <lineage>
        <taxon>Bacteria</taxon>
        <taxon>Candidatus Buchananiibacteriota</taxon>
    </lineage>
</organism>
<protein>
    <submittedName>
        <fullName evidence="2">Uncharacterized protein</fullName>
    </submittedName>
</protein>
<evidence type="ECO:0000313" key="3">
    <source>
        <dbReference type="Proteomes" id="UP000178432"/>
    </source>
</evidence>
<dbReference type="Proteomes" id="UP000178432">
    <property type="component" value="Unassembled WGS sequence"/>
</dbReference>
<reference evidence="2 3" key="1">
    <citation type="journal article" date="2016" name="Nat. Commun.">
        <title>Thousands of microbial genomes shed light on interconnected biogeochemical processes in an aquifer system.</title>
        <authorList>
            <person name="Anantharaman K."/>
            <person name="Brown C.T."/>
            <person name="Hug L.A."/>
            <person name="Sharon I."/>
            <person name="Castelle C.J."/>
            <person name="Probst A.J."/>
            <person name="Thomas B.C."/>
            <person name="Singh A."/>
            <person name="Wilkins M.J."/>
            <person name="Karaoz U."/>
            <person name="Brodie E.L."/>
            <person name="Williams K.H."/>
            <person name="Hubbard S.S."/>
            <person name="Banfield J.F."/>
        </authorList>
    </citation>
    <scope>NUCLEOTIDE SEQUENCE [LARGE SCALE GENOMIC DNA]</scope>
</reference>
<evidence type="ECO:0000313" key="2">
    <source>
        <dbReference type="EMBL" id="OGY47055.1"/>
    </source>
</evidence>
<feature type="transmembrane region" description="Helical" evidence="1">
    <location>
        <begin position="6"/>
        <end position="24"/>
    </location>
</feature>
<proteinExistence type="predicted"/>
<name>A0A1G1Y403_9BACT</name>
<evidence type="ECO:0000256" key="1">
    <source>
        <dbReference type="SAM" id="Phobius"/>
    </source>
</evidence>
<keyword evidence="1" id="KW-0472">Membrane</keyword>
<keyword evidence="1" id="KW-0812">Transmembrane</keyword>
<comment type="caution">
    <text evidence="2">The sequence shown here is derived from an EMBL/GenBank/DDBJ whole genome shotgun (WGS) entry which is preliminary data.</text>
</comment>
<sequence length="192" mass="21719">MEMTWFIGLIGGITFVILAALGLAEYRRPKNRKDQVEPKLHRSKKKAVLTRTTSQQELLAVLADKDCDYYTMVSALKLLGLANGNSQMVFPRGAGEKFDVNRLMEIADRFWAWRWPNLSRAKCGEEISLAAKGLINNFGLDPKKLEELIAAIRQKCQTDIAEAMEAEILAQAEERRQKLAEEILPFPVKKQA</sequence>
<keyword evidence="1" id="KW-1133">Transmembrane helix</keyword>
<gene>
    <name evidence="2" type="ORF">A2663_03915</name>
</gene>
<dbReference type="AlphaFoldDB" id="A0A1G1Y403"/>
<accession>A0A1G1Y403</accession>
<dbReference type="EMBL" id="MHIF01000048">
    <property type="protein sequence ID" value="OGY47055.1"/>
    <property type="molecule type" value="Genomic_DNA"/>
</dbReference>